<reference evidence="2 3" key="1">
    <citation type="submission" date="2021-12" db="EMBL/GenBank/DDBJ databases">
        <title>Discovery of the Pendulisporaceae a myxobacterial family with distinct sporulation behavior and unique specialized metabolism.</title>
        <authorList>
            <person name="Garcia R."/>
            <person name="Popoff A."/>
            <person name="Bader C.D."/>
            <person name="Loehr J."/>
            <person name="Walesch S."/>
            <person name="Walt C."/>
            <person name="Boldt J."/>
            <person name="Bunk B."/>
            <person name="Haeckl F.J.F.P.J."/>
            <person name="Gunesch A.P."/>
            <person name="Birkelbach J."/>
            <person name="Nuebel U."/>
            <person name="Pietschmann T."/>
            <person name="Bach T."/>
            <person name="Mueller R."/>
        </authorList>
    </citation>
    <scope>NUCLEOTIDE SEQUENCE [LARGE SCALE GENOMIC DNA]</scope>
    <source>
        <strain evidence="2 3">MSr12523</strain>
    </source>
</reference>
<evidence type="ECO:0000313" key="3">
    <source>
        <dbReference type="Proteomes" id="UP001379533"/>
    </source>
</evidence>
<dbReference type="RefSeq" id="WP_394841638.1">
    <property type="nucleotide sequence ID" value="NZ_CP089982.1"/>
</dbReference>
<dbReference type="SUPFAM" id="SSF51703">
    <property type="entry name" value="Cobalamin (vitamin B12)-dependent enzymes"/>
    <property type="match status" value="1"/>
</dbReference>
<dbReference type="EMBL" id="CP089982">
    <property type="protein sequence ID" value="WXA91018.1"/>
    <property type="molecule type" value="Genomic_DNA"/>
</dbReference>
<dbReference type="InterPro" id="IPR037086">
    <property type="entry name" value="Lys-AminoMut_asu_sf"/>
</dbReference>
<keyword evidence="3" id="KW-1185">Reference proteome</keyword>
<dbReference type="Pfam" id="PF09043">
    <property type="entry name" value="Lys-AminoMut_A"/>
    <property type="match status" value="1"/>
</dbReference>
<protein>
    <submittedName>
        <fullName evidence="2">Lysine 5,6-aminomutase subunit alpha</fullName>
    </submittedName>
</protein>
<evidence type="ECO:0000313" key="2">
    <source>
        <dbReference type="EMBL" id="WXA91018.1"/>
    </source>
</evidence>
<organism evidence="2 3">
    <name type="scientific">Pendulispora brunnea</name>
    <dbReference type="NCBI Taxonomy" id="2905690"/>
    <lineage>
        <taxon>Bacteria</taxon>
        <taxon>Pseudomonadati</taxon>
        <taxon>Myxococcota</taxon>
        <taxon>Myxococcia</taxon>
        <taxon>Myxococcales</taxon>
        <taxon>Sorangiineae</taxon>
        <taxon>Pendulisporaceae</taxon>
        <taxon>Pendulispora</taxon>
    </lineage>
</organism>
<evidence type="ECO:0000259" key="1">
    <source>
        <dbReference type="Pfam" id="PF09043"/>
    </source>
</evidence>
<dbReference type="InterPro" id="IPR015130">
    <property type="entry name" value="Lys-AminoMut_A"/>
</dbReference>
<dbReference type="Gene3D" id="3.20.20.440">
    <property type="entry name" value="D-Lysine 5,6-aminomutase alpha subunit"/>
    <property type="match status" value="1"/>
</dbReference>
<sequence>MPTVPMDEDKVAECRGLASDIADDVQRYIDRHTTVGAERTFLRAYGVDGVDDQGAPLVNLAVDRYHKAGLLGRGMPLFLGRALLDGASTIQDAAERLAYGHEIDSGEGGPSLEEVRGALAPHTTAAIERIDRARKEREDLKERVRPGGTPLRYVIVATGNIYDDAVQAKAAAYAGADIVAVIRATAQSLLDYVPHGATTEGYGGTFATQENFRIIRRATDEATNEYGRYIHQTNYSSGLCMSEIAWMGAVERLDMLLNDAMYGILFRDINMCRNFVDQYVSRRFIARSGLIINTGEDNYLTTADAVEKAHTVLASQFINEAFAKRAGLVDEQMGLGHAYEINPWLEDSFLMEIAQAQLIRQIFPRHPIKWMPPTKHKVGDIFFAHVHDAMFNLVGVTTNQSIELLGMFSEAIHNPMLMDRYLSLKATRYVFGAAKHLGDEIEFKKDGIVATRARQVLDEAHELLAEVKRDSIWDAIGTGAFADVKRTRTGGKGYRGVAERSPDYFNPVLDVLEGKSSL</sequence>
<proteinExistence type="predicted"/>
<gene>
    <name evidence="2" type="ORF">LZC95_31765</name>
</gene>
<name>A0ABZ2JWZ2_9BACT</name>
<dbReference type="InterPro" id="IPR016176">
    <property type="entry name" value="Cbl-dep_enz_cat"/>
</dbReference>
<accession>A0ABZ2JWZ2</accession>
<dbReference type="Proteomes" id="UP001379533">
    <property type="component" value="Chromosome"/>
</dbReference>
<feature type="domain" description="D-Lysine 5,6-aminomutase alpha subunit" evidence="1">
    <location>
        <begin position="6"/>
        <end position="510"/>
    </location>
</feature>